<dbReference type="EMBL" id="LR999453">
    <property type="protein sequence ID" value="CAE5966748.1"/>
    <property type="molecule type" value="Genomic_DNA"/>
</dbReference>
<feature type="transmembrane region" description="Helical" evidence="6">
    <location>
        <begin position="100"/>
        <end position="119"/>
    </location>
</feature>
<feature type="transmembrane region" description="Helical" evidence="6">
    <location>
        <begin position="167"/>
        <end position="194"/>
    </location>
</feature>
<dbReference type="GO" id="GO:0009617">
    <property type="term" value="P:response to bacterium"/>
    <property type="evidence" value="ECO:0007669"/>
    <property type="project" value="InterPro"/>
</dbReference>
<keyword evidence="9" id="KW-1185">Reference proteome</keyword>
<keyword evidence="3 6" id="KW-0256">Endoplasmic reticulum</keyword>
<accession>A0A8S1ZTW5</accession>
<dbReference type="InterPro" id="IPR003388">
    <property type="entry name" value="Reticulon"/>
</dbReference>
<protein>
    <recommendedName>
        <fullName evidence="6">Reticulon-like protein</fullName>
    </recommendedName>
</protein>
<reference evidence="8" key="1">
    <citation type="submission" date="2021-01" db="EMBL/GenBank/DDBJ databases">
        <authorList>
            <person name="Bezrukov I."/>
        </authorList>
    </citation>
    <scope>NUCLEOTIDE SEQUENCE</scope>
</reference>
<dbReference type="GO" id="GO:0005789">
    <property type="term" value="C:endoplasmic reticulum membrane"/>
    <property type="evidence" value="ECO:0007669"/>
    <property type="project" value="UniProtKB-SubCell"/>
</dbReference>
<comment type="subcellular location">
    <subcellularLocation>
        <location evidence="1 6">Endoplasmic reticulum membrane</location>
        <topology evidence="1 6">Multi-pass membrane protein</topology>
    </subcellularLocation>
</comment>
<dbReference type="Proteomes" id="UP000682877">
    <property type="component" value="Chromosome 3"/>
</dbReference>
<evidence type="ECO:0000256" key="2">
    <source>
        <dbReference type="ARBA" id="ARBA00022692"/>
    </source>
</evidence>
<evidence type="ECO:0000256" key="4">
    <source>
        <dbReference type="ARBA" id="ARBA00022989"/>
    </source>
</evidence>
<evidence type="ECO:0000256" key="3">
    <source>
        <dbReference type="ARBA" id="ARBA00022824"/>
    </source>
</evidence>
<dbReference type="PANTHER" id="PTHR10994">
    <property type="entry name" value="RETICULON"/>
    <property type="match status" value="1"/>
</dbReference>
<keyword evidence="2 6" id="KW-0812">Transmembrane</keyword>
<evidence type="ECO:0000256" key="5">
    <source>
        <dbReference type="ARBA" id="ARBA00023136"/>
    </source>
</evidence>
<evidence type="ECO:0000256" key="6">
    <source>
        <dbReference type="RuleBase" id="RU363132"/>
    </source>
</evidence>
<dbReference type="NCBIfam" id="TIGR01589">
    <property type="entry name" value="A_thal_3526"/>
    <property type="match status" value="1"/>
</dbReference>
<dbReference type="AlphaFoldDB" id="A0A8S1ZTW5"/>
<keyword evidence="5 6" id="KW-0472">Membrane</keyword>
<sequence length="579" mass="65248">MPDKNIVEDVIGDLVDNFTDTVQKNKHGSSFFEQEDSVSSRFNRLFGRQKPIHHILGGGKSADVLLWRNKKISASVLMGATAIWVLFEWINFHFLSLLCYALLLGMIAQFVWCNASGFLNRSSQSRVPRLVLPKDFFAEVGVAIGKEVNRGLLFLQDLACKGNLKQFLMAIIGLWVAAMVGSCCNFLTVLYIGFVGAHTMPVLYERYEDEVDGFMDSLIMKFHSHYKKLDTGFLSRIPSGKFGLKKRENKVWFTKVTEMSSGTVRRVSRQDIQLVQNLIERCLQLYMNQKEVVDTLLEQAKIEPGFTELVWQKLEEENREFFKAYYLRLMVKHQIMEFNKLLEQQVHHMRQMHPTGVASVQNTNGSHIQSMNQKQLCYPSEHTDQSLKSESAHHPMASSLSNAFLNGSSTLNTNVPSSINISTHARRVDASPNMLSSHMPMMQGMNGGMIKSETAFTNPASFMYGGERNALEGHSAVGDTSIPNFSNESNNQPLSEPLLEAETSGFGFLGQIPRNFSLSDLTADFSQSSEILESYDRSPFLVPNAENILDSRERGEYQGDNKRLDTISEGFSYDNIGSE</sequence>
<organism evidence="8 9">
    <name type="scientific">Arabidopsis arenosa</name>
    <name type="common">Sand rock-cress</name>
    <name type="synonym">Cardaminopsis arenosa</name>
    <dbReference type="NCBI Taxonomy" id="38785"/>
    <lineage>
        <taxon>Eukaryota</taxon>
        <taxon>Viridiplantae</taxon>
        <taxon>Streptophyta</taxon>
        <taxon>Embryophyta</taxon>
        <taxon>Tracheophyta</taxon>
        <taxon>Spermatophyta</taxon>
        <taxon>Magnoliopsida</taxon>
        <taxon>eudicotyledons</taxon>
        <taxon>Gunneridae</taxon>
        <taxon>Pentapetalae</taxon>
        <taxon>rosids</taxon>
        <taxon>malvids</taxon>
        <taxon>Brassicales</taxon>
        <taxon>Brassicaceae</taxon>
        <taxon>Camelineae</taxon>
        <taxon>Arabidopsis</taxon>
    </lineage>
</organism>
<evidence type="ECO:0000313" key="8">
    <source>
        <dbReference type="EMBL" id="CAE5966748.1"/>
    </source>
</evidence>
<gene>
    <name evidence="8" type="ORF">AARE701A_LOCUS6800</name>
</gene>
<name>A0A8S1ZTW5_ARAAE</name>
<dbReference type="InterPro" id="IPR045064">
    <property type="entry name" value="Reticulon-like"/>
</dbReference>
<evidence type="ECO:0000256" key="1">
    <source>
        <dbReference type="ARBA" id="ARBA00004477"/>
    </source>
</evidence>
<proteinExistence type="predicted"/>
<feature type="transmembrane region" description="Helical" evidence="6">
    <location>
        <begin position="76"/>
        <end position="94"/>
    </location>
</feature>
<dbReference type="InterPro" id="IPR006476">
    <property type="entry name" value="CHP01589_pln"/>
</dbReference>
<keyword evidence="4 6" id="KW-1133">Transmembrane helix</keyword>
<feature type="domain" description="Reticulon" evidence="7">
    <location>
        <begin position="61"/>
        <end position="249"/>
    </location>
</feature>
<dbReference type="Pfam" id="PF02453">
    <property type="entry name" value="Reticulon"/>
    <property type="match status" value="1"/>
</dbReference>
<dbReference type="PROSITE" id="PS50845">
    <property type="entry name" value="RETICULON"/>
    <property type="match status" value="1"/>
</dbReference>
<evidence type="ECO:0000259" key="7">
    <source>
        <dbReference type="PROSITE" id="PS50845"/>
    </source>
</evidence>
<dbReference type="PANTHER" id="PTHR10994:SF62">
    <property type="entry name" value="RETICULON-LIKE PROTEIN B8"/>
    <property type="match status" value="1"/>
</dbReference>
<dbReference type="Pfam" id="PF09713">
    <property type="entry name" value="A_thal_3526"/>
    <property type="match status" value="1"/>
</dbReference>
<evidence type="ECO:0000313" key="9">
    <source>
        <dbReference type="Proteomes" id="UP000682877"/>
    </source>
</evidence>